<proteinExistence type="predicted"/>
<dbReference type="RefSeq" id="WP_179372387.1">
    <property type="nucleotide sequence ID" value="NZ_CP026995.1"/>
</dbReference>
<dbReference type="AlphaFoldDB" id="A0A7D5M4R5"/>
<accession>A0A7D5M4R5</accession>
<dbReference type="EMBL" id="CP026995">
    <property type="protein sequence ID" value="QLH06315.1"/>
    <property type="molecule type" value="Genomic_DNA"/>
</dbReference>
<protein>
    <submittedName>
        <fullName evidence="1">Uncharacterized protein</fullName>
    </submittedName>
</protein>
<dbReference type="KEGG" id="nue:C5F50_03915"/>
<dbReference type="OrthoDB" id="3260at2157"/>
<dbReference type="InterPro" id="IPR028978">
    <property type="entry name" value="Chorismate_lyase_/UTRA_dom_sf"/>
</dbReference>
<keyword evidence="2" id="KW-1185">Reference proteome</keyword>
<gene>
    <name evidence="1" type="ORF">C5F50_03915</name>
</gene>
<dbReference type="Gene3D" id="3.40.1410.10">
    <property type="entry name" value="Chorismate lyase-like"/>
    <property type="match status" value="1"/>
</dbReference>
<dbReference type="SUPFAM" id="SSF64288">
    <property type="entry name" value="Chorismate lyase-like"/>
    <property type="match status" value="1"/>
</dbReference>
<evidence type="ECO:0000313" key="1">
    <source>
        <dbReference type="EMBL" id="QLH06315.1"/>
    </source>
</evidence>
<name>A0A7D5M4R5_9ARCH</name>
<sequence length="145" mass="16212">MSMSSEDLLQRILDAPVGQVVTVLGEALNCNIRLQVVEQNTVAPNQFVRKVAITAQGLPVIKAYVKFDSRVLPEFILDDLLKKKRGVGTILNVNGINASRNVISLNRNPDENKVTREYEIIHNKTIWFTILEEIRLGNLGSNNNS</sequence>
<dbReference type="GeneID" id="56067185"/>
<evidence type="ECO:0000313" key="2">
    <source>
        <dbReference type="Proteomes" id="UP000509478"/>
    </source>
</evidence>
<dbReference type="Proteomes" id="UP000509478">
    <property type="component" value="Chromosome"/>
</dbReference>
<organism evidence="1 2">
    <name type="scientific">Nitrosopumilus ureiphilus</name>
    <dbReference type="NCBI Taxonomy" id="1470067"/>
    <lineage>
        <taxon>Archaea</taxon>
        <taxon>Nitrososphaerota</taxon>
        <taxon>Nitrososphaeria</taxon>
        <taxon>Nitrosopumilales</taxon>
        <taxon>Nitrosopumilaceae</taxon>
        <taxon>Nitrosopumilus</taxon>
    </lineage>
</organism>
<reference evidence="1 2" key="1">
    <citation type="submission" date="2018-02" db="EMBL/GenBank/DDBJ databases">
        <title>Complete genome of Nitrosopumilus ureaphilus PS0.</title>
        <authorList>
            <person name="Qin W."/>
            <person name="Zheng Y."/>
            <person name="Stahl D.A."/>
        </authorList>
    </citation>
    <scope>NUCLEOTIDE SEQUENCE [LARGE SCALE GENOMIC DNA]</scope>
    <source>
        <strain evidence="1 2">PS0</strain>
    </source>
</reference>